<evidence type="ECO:0000256" key="1">
    <source>
        <dbReference type="ARBA" id="ARBA00022737"/>
    </source>
</evidence>
<dbReference type="SUPFAM" id="SSF48452">
    <property type="entry name" value="TPR-like"/>
    <property type="match status" value="1"/>
</dbReference>
<gene>
    <name evidence="3" type="ORF">PIB30_001362</name>
</gene>
<feature type="repeat" description="PPR" evidence="2">
    <location>
        <begin position="387"/>
        <end position="417"/>
    </location>
</feature>
<proteinExistence type="predicted"/>
<dbReference type="Proteomes" id="UP001341840">
    <property type="component" value="Unassembled WGS sequence"/>
</dbReference>
<dbReference type="PANTHER" id="PTHR24015:SF548">
    <property type="entry name" value="OS08G0340900 PROTEIN"/>
    <property type="match status" value="1"/>
</dbReference>
<evidence type="ECO:0000256" key="2">
    <source>
        <dbReference type="PROSITE-ProRule" id="PRU00708"/>
    </source>
</evidence>
<dbReference type="Pfam" id="PF13041">
    <property type="entry name" value="PPR_2"/>
    <property type="match status" value="3"/>
</dbReference>
<keyword evidence="1" id="KW-0677">Repeat</keyword>
<dbReference type="PANTHER" id="PTHR24015">
    <property type="entry name" value="OS07G0578800 PROTEIN-RELATED"/>
    <property type="match status" value="1"/>
</dbReference>
<dbReference type="Pfam" id="PF01535">
    <property type="entry name" value="PPR"/>
    <property type="match status" value="6"/>
</dbReference>
<dbReference type="InterPro" id="IPR002885">
    <property type="entry name" value="PPR_rpt"/>
</dbReference>
<dbReference type="InterPro" id="IPR046848">
    <property type="entry name" value="E_motif"/>
</dbReference>
<dbReference type="InterPro" id="IPR011990">
    <property type="entry name" value="TPR-like_helical_dom_sf"/>
</dbReference>
<feature type="repeat" description="PPR" evidence="2">
    <location>
        <begin position="150"/>
        <end position="184"/>
    </location>
</feature>
<protein>
    <recommendedName>
        <fullName evidence="5">Pentatricopeptide repeat-containing protein</fullName>
    </recommendedName>
</protein>
<evidence type="ECO:0008006" key="5">
    <source>
        <dbReference type="Google" id="ProtNLM"/>
    </source>
</evidence>
<dbReference type="Pfam" id="PF20431">
    <property type="entry name" value="E_motif"/>
    <property type="match status" value="1"/>
</dbReference>
<keyword evidence="4" id="KW-1185">Reference proteome</keyword>
<reference evidence="3 4" key="1">
    <citation type="journal article" date="2023" name="Plants (Basel)">
        <title>Bridging the Gap: Combining Genomics and Transcriptomics Approaches to Understand Stylosanthes scabra, an Orphan Legume from the Brazilian Caatinga.</title>
        <authorList>
            <person name="Ferreira-Neto J.R.C."/>
            <person name="da Silva M.D."/>
            <person name="Binneck E."/>
            <person name="de Melo N.F."/>
            <person name="da Silva R.H."/>
            <person name="de Melo A.L.T.M."/>
            <person name="Pandolfi V."/>
            <person name="Bustamante F.O."/>
            <person name="Brasileiro-Vidal A.C."/>
            <person name="Benko-Iseppon A.M."/>
        </authorList>
    </citation>
    <scope>NUCLEOTIDE SEQUENCE [LARGE SCALE GENOMIC DNA]</scope>
    <source>
        <tissue evidence="3">Leaves</tissue>
    </source>
</reference>
<feature type="repeat" description="PPR" evidence="2">
    <location>
        <begin position="352"/>
        <end position="386"/>
    </location>
</feature>
<dbReference type="InterPro" id="IPR046960">
    <property type="entry name" value="PPR_At4g14850-like_plant"/>
</dbReference>
<dbReference type="Gene3D" id="1.25.40.10">
    <property type="entry name" value="Tetratricopeptide repeat domain"/>
    <property type="match status" value="5"/>
</dbReference>
<accession>A0ABU6XZJ0</accession>
<organism evidence="3 4">
    <name type="scientific">Stylosanthes scabra</name>
    <dbReference type="NCBI Taxonomy" id="79078"/>
    <lineage>
        <taxon>Eukaryota</taxon>
        <taxon>Viridiplantae</taxon>
        <taxon>Streptophyta</taxon>
        <taxon>Embryophyta</taxon>
        <taxon>Tracheophyta</taxon>
        <taxon>Spermatophyta</taxon>
        <taxon>Magnoliopsida</taxon>
        <taxon>eudicotyledons</taxon>
        <taxon>Gunneridae</taxon>
        <taxon>Pentapetalae</taxon>
        <taxon>rosids</taxon>
        <taxon>fabids</taxon>
        <taxon>Fabales</taxon>
        <taxon>Fabaceae</taxon>
        <taxon>Papilionoideae</taxon>
        <taxon>50 kb inversion clade</taxon>
        <taxon>dalbergioids sensu lato</taxon>
        <taxon>Dalbergieae</taxon>
        <taxon>Pterocarpus clade</taxon>
        <taxon>Stylosanthes</taxon>
    </lineage>
</organism>
<sequence length="547" mass="61439">MGKQIHGVVVKLEYDRGLSVANSLLNMYMKAGSVRYALVLFSQMRKVDVISWNTMISGCALNGSEEMSLRLFVNLLQSGLSPDEFTIASVLRACSSLQGCFYVVRLIHTYAIKAGIIFDSFISTSLIDVYSKSGNIEEAEFLFHDQDGFDLASWNAMMHGYMVSNSYHKALGLFIKMHKNGEEEDPFTLANAAEAVKCLVELEKGKQINAVAIKRSFNFDLFVISCILDMYVKCGEMESACRVFSEIYFPDDVAWTTMISGCVENGYEKRALFTYWQMRLAGVQPDNYTFATLVKDSSLLTSLEQGRQIHADIIKLNYALDPYVITSLVDMYAKSGNIEAAYRLFKRTKVKSIALWNAMIVGLAQHGSGKEVLYLFEDMKSMGAMPDKVTFKGVLSACSYSGLISEAYEVFHSMQRDHGIELEIQHYSYLVDALSRAGRIQEAENLILSTPFEDSASMYRILLNACRIQGDRDMGQRVAEKLFTLDPSDSAVYVLLSNIYKAANQWEDATSARNIMKPVNVKKDPGFSWIDVKDKVVMFVAGDRSYE</sequence>
<name>A0ABU6XZJ0_9FABA</name>
<dbReference type="PROSITE" id="PS51375">
    <property type="entry name" value="PPR"/>
    <property type="match status" value="5"/>
</dbReference>
<feature type="repeat" description="PPR" evidence="2">
    <location>
        <begin position="48"/>
        <end position="82"/>
    </location>
</feature>
<comment type="caution">
    <text evidence="3">The sequence shown here is derived from an EMBL/GenBank/DDBJ whole genome shotgun (WGS) entry which is preliminary data.</text>
</comment>
<evidence type="ECO:0000313" key="3">
    <source>
        <dbReference type="EMBL" id="MED6203667.1"/>
    </source>
</evidence>
<feature type="repeat" description="PPR" evidence="2">
    <location>
        <begin position="251"/>
        <end position="285"/>
    </location>
</feature>
<evidence type="ECO:0000313" key="4">
    <source>
        <dbReference type="Proteomes" id="UP001341840"/>
    </source>
</evidence>
<dbReference type="NCBIfam" id="TIGR00756">
    <property type="entry name" value="PPR"/>
    <property type="match status" value="4"/>
</dbReference>
<dbReference type="EMBL" id="JASCZI010241658">
    <property type="protein sequence ID" value="MED6203667.1"/>
    <property type="molecule type" value="Genomic_DNA"/>
</dbReference>